<organism evidence="3">
    <name type="scientific">Tanacetum cinerariifolium</name>
    <name type="common">Dalmatian daisy</name>
    <name type="synonym">Chrysanthemum cinerariifolium</name>
    <dbReference type="NCBI Taxonomy" id="118510"/>
    <lineage>
        <taxon>Eukaryota</taxon>
        <taxon>Viridiplantae</taxon>
        <taxon>Streptophyta</taxon>
        <taxon>Embryophyta</taxon>
        <taxon>Tracheophyta</taxon>
        <taxon>Spermatophyta</taxon>
        <taxon>Magnoliopsida</taxon>
        <taxon>eudicotyledons</taxon>
        <taxon>Gunneridae</taxon>
        <taxon>Pentapetalae</taxon>
        <taxon>asterids</taxon>
        <taxon>campanulids</taxon>
        <taxon>Asterales</taxon>
        <taxon>Asteraceae</taxon>
        <taxon>Asteroideae</taxon>
        <taxon>Anthemideae</taxon>
        <taxon>Anthemidinae</taxon>
        <taxon>Tanacetum</taxon>
    </lineage>
</organism>
<feature type="compositionally biased region" description="Low complexity" evidence="1">
    <location>
        <begin position="156"/>
        <end position="180"/>
    </location>
</feature>
<reference evidence="3" key="1">
    <citation type="journal article" date="2019" name="Sci. Rep.">
        <title>Draft genome of Tanacetum cinerariifolium, the natural source of mosquito coil.</title>
        <authorList>
            <person name="Yamashiro T."/>
            <person name="Shiraishi A."/>
            <person name="Satake H."/>
            <person name="Nakayama K."/>
        </authorList>
    </citation>
    <scope>NUCLEOTIDE SEQUENCE</scope>
</reference>
<keyword evidence="2" id="KW-1133">Transmembrane helix</keyword>
<comment type="caution">
    <text evidence="3">The sequence shown here is derived from an EMBL/GenBank/DDBJ whole genome shotgun (WGS) entry which is preliminary data.</text>
</comment>
<keyword evidence="2" id="KW-0472">Membrane</keyword>
<sequence>MAFTMSLIESCVLLLLSKVENPKRIVSHKDLVIPLPHHPPFIMDHHLIKLMMTKMSKMKALLELALHLLLHVLILFHHLPTINKTLLLLLNKVTTFYSSDEQFYSTVNNKFMKNNGVCSRHLEKHLKEYLDTPKITIISPRKLFIDLTQDNDKTLSPQQQTSSPSAPSKTPSTKATSSSSIGSKLMSPNSSPFYSTSPPINDCLNLPNSPPLIVPPPPPTQDNESLDITLTLSPITPLDFQFNYPSPSIPSPPILGPPIPFNLLEAHGASCLCCLHNRTLIFSLRDELHYMFSFLEYLLFQPSPPNPFAPTTSSLVN</sequence>
<feature type="transmembrane region" description="Helical" evidence="2">
    <location>
        <begin position="60"/>
        <end position="79"/>
    </location>
</feature>
<proteinExistence type="predicted"/>
<dbReference type="AlphaFoldDB" id="A0A699H0X2"/>
<feature type="region of interest" description="Disordered" evidence="1">
    <location>
        <begin position="153"/>
        <end position="193"/>
    </location>
</feature>
<evidence type="ECO:0000313" key="3">
    <source>
        <dbReference type="EMBL" id="GEX05228.1"/>
    </source>
</evidence>
<dbReference type="EMBL" id="BKCJ010086973">
    <property type="protein sequence ID" value="GEX05228.1"/>
    <property type="molecule type" value="Genomic_DNA"/>
</dbReference>
<evidence type="ECO:0000256" key="2">
    <source>
        <dbReference type="SAM" id="Phobius"/>
    </source>
</evidence>
<accession>A0A699H0X2</accession>
<keyword evidence="2" id="KW-0812">Transmembrane</keyword>
<gene>
    <name evidence="3" type="ORF">Tci_277203</name>
</gene>
<evidence type="ECO:0000256" key="1">
    <source>
        <dbReference type="SAM" id="MobiDB-lite"/>
    </source>
</evidence>
<protein>
    <submittedName>
        <fullName evidence="3">Uncharacterized protein</fullName>
    </submittedName>
</protein>
<name>A0A699H0X2_TANCI</name>